<dbReference type="Proteomes" id="UP000799424">
    <property type="component" value="Unassembled WGS sequence"/>
</dbReference>
<feature type="region of interest" description="Disordered" evidence="5">
    <location>
        <begin position="138"/>
        <end position="191"/>
    </location>
</feature>
<gene>
    <name evidence="7" type="ORF">CC86DRAFT_368065</name>
</gene>
<dbReference type="InterPro" id="IPR012337">
    <property type="entry name" value="RNaseH-like_sf"/>
</dbReference>
<name>A0A6A7ABJ1_9PLEO</name>
<feature type="region of interest" description="Disordered" evidence="5">
    <location>
        <begin position="335"/>
        <end position="402"/>
    </location>
</feature>
<evidence type="ECO:0000256" key="4">
    <source>
        <dbReference type="ARBA" id="ARBA00022833"/>
    </source>
</evidence>
<keyword evidence="3" id="KW-0863">Zinc-finger</keyword>
<dbReference type="AlphaFoldDB" id="A0A6A7ABJ1"/>
<dbReference type="SMART" id="SM00355">
    <property type="entry name" value="ZnF_C2H2"/>
    <property type="match status" value="5"/>
</dbReference>
<evidence type="ECO:0000313" key="7">
    <source>
        <dbReference type="EMBL" id="KAF2830234.1"/>
    </source>
</evidence>
<dbReference type="InterPro" id="IPR036397">
    <property type="entry name" value="RNaseH_sf"/>
</dbReference>
<dbReference type="CDD" id="cd06137">
    <property type="entry name" value="DEDDh_RNase"/>
    <property type="match status" value="1"/>
</dbReference>
<evidence type="ECO:0000256" key="5">
    <source>
        <dbReference type="SAM" id="MobiDB-lite"/>
    </source>
</evidence>
<evidence type="ECO:0000256" key="2">
    <source>
        <dbReference type="ARBA" id="ARBA00022737"/>
    </source>
</evidence>
<keyword evidence="1" id="KW-0479">Metal-binding</keyword>
<feature type="compositionally biased region" description="Pro residues" evidence="5">
    <location>
        <begin position="93"/>
        <end position="107"/>
    </location>
</feature>
<keyword evidence="4" id="KW-0862">Zinc</keyword>
<dbReference type="GO" id="GO:0008270">
    <property type="term" value="F:zinc ion binding"/>
    <property type="evidence" value="ECO:0007669"/>
    <property type="project" value="UniProtKB-KW"/>
</dbReference>
<evidence type="ECO:0000313" key="8">
    <source>
        <dbReference type="Proteomes" id="UP000799424"/>
    </source>
</evidence>
<accession>A0A6A7ABJ1</accession>
<dbReference type="PANTHER" id="PTHR24408">
    <property type="entry name" value="ZINC FINGER PROTEIN"/>
    <property type="match status" value="1"/>
</dbReference>
<evidence type="ECO:0000256" key="1">
    <source>
        <dbReference type="ARBA" id="ARBA00022723"/>
    </source>
</evidence>
<dbReference type="OrthoDB" id="16516at2759"/>
<feature type="compositionally biased region" description="Gly residues" evidence="5">
    <location>
        <begin position="352"/>
        <end position="365"/>
    </location>
</feature>
<dbReference type="Pfam" id="PF12874">
    <property type="entry name" value="zf-met"/>
    <property type="match status" value="2"/>
</dbReference>
<keyword evidence="8" id="KW-1185">Reference proteome</keyword>
<dbReference type="GO" id="GO:0005634">
    <property type="term" value="C:nucleus"/>
    <property type="evidence" value="ECO:0007669"/>
    <property type="project" value="TreeGrafter"/>
</dbReference>
<evidence type="ECO:0000259" key="6">
    <source>
        <dbReference type="PROSITE" id="PS00028"/>
    </source>
</evidence>
<feature type="domain" description="C2H2-type" evidence="6">
    <location>
        <begin position="291"/>
        <end position="312"/>
    </location>
</feature>
<dbReference type="PROSITE" id="PS00028">
    <property type="entry name" value="ZINC_FINGER_C2H2_1"/>
    <property type="match status" value="1"/>
</dbReference>
<proteinExistence type="predicted"/>
<organism evidence="7 8">
    <name type="scientific">Ophiobolus disseminans</name>
    <dbReference type="NCBI Taxonomy" id="1469910"/>
    <lineage>
        <taxon>Eukaryota</taxon>
        <taxon>Fungi</taxon>
        <taxon>Dikarya</taxon>
        <taxon>Ascomycota</taxon>
        <taxon>Pezizomycotina</taxon>
        <taxon>Dothideomycetes</taxon>
        <taxon>Pleosporomycetidae</taxon>
        <taxon>Pleosporales</taxon>
        <taxon>Pleosporineae</taxon>
        <taxon>Phaeosphaeriaceae</taxon>
        <taxon>Ophiobolus</taxon>
    </lineage>
</organism>
<sequence length="730" mass="80562">MCPEIFTSKPEYSLHTQNHAENGPATLVCKICNWPFDDSLALEQHRINSGHGSPRYSCGDCGVKFLTSRGREDHMRHPGCSKEYAGASASQPSLPPLPAHHPLPTKPPNTEVRCDRCAKIFRTSKEYQHHRSYKANTACADHKHKTPPKNRVGYVDPDKPKDVLNKVLGYEDSSEEEGAASDSDSPTNMSDKEAWCSRCKTQFTSRAQFNAHVLRCSAKYGSNDVAPVVRVPAVSVASRVSESIQPSLSTVARRPPPAPQHHRQVPVMPQAAAAPALAQPSTSPATDTFVCNVCQKVCRSEPGLKVHKQDVHGIGGRPVDFDGRDAWMLNQRAREQRKQDIILQPPLSGPSRGRGQGPPNHGGRGAPPPAQLPVRPAARPPQLPAHTFRTHPTESPSVPAYGMPLPGPARHAPGPVPTSLNIGGPYEIEQAKYIQGKILRLLIQSDIFIHHDGKITVCGIDWTRIGVQKQVELAGMFDSMCHLPKALQGEYLPHPKAFSAESHVQYPAFEFMPSPPHDRSKPGLSVVVIACSKVVLPNGRQEVVKVAAIDLITCRILMNHLVCTDPKADVANWRSNETGLFSWIDMEQARKLGYKVFKGWYGARAALSKLIDKETIIVGHNLRSDLDCLRMEHGRAVDIIKVAEKAAKGPLSKVQLALDSLCRDYPAVHLKTDPEYGRDVLMNAFAIREIGLWVIKNREKFEKGIREKSRVYEMVMPRTAAADRDDALMR</sequence>
<dbReference type="InterPro" id="IPR013087">
    <property type="entry name" value="Znf_C2H2_type"/>
</dbReference>
<keyword evidence="2" id="KW-0677">Repeat</keyword>
<dbReference type="EMBL" id="MU006220">
    <property type="protein sequence ID" value="KAF2830234.1"/>
    <property type="molecule type" value="Genomic_DNA"/>
</dbReference>
<evidence type="ECO:0000256" key="3">
    <source>
        <dbReference type="ARBA" id="ARBA00022771"/>
    </source>
</evidence>
<dbReference type="Gene3D" id="3.30.420.10">
    <property type="entry name" value="Ribonuclease H-like superfamily/Ribonuclease H"/>
    <property type="match status" value="1"/>
</dbReference>
<dbReference type="PANTHER" id="PTHR24408:SF58">
    <property type="entry name" value="TRANSCRIPTION FACTOR (TFIIIA), PUTATIVE (AFU_ORTHOLOGUE AFUA_1G05150)-RELATED"/>
    <property type="match status" value="1"/>
</dbReference>
<feature type="region of interest" description="Disordered" evidence="5">
    <location>
        <begin position="72"/>
        <end position="108"/>
    </location>
</feature>
<dbReference type="Gene3D" id="3.30.160.60">
    <property type="entry name" value="Classic Zinc Finger"/>
    <property type="match status" value="2"/>
</dbReference>
<protein>
    <recommendedName>
        <fullName evidence="6">C2H2-type domain-containing protein</fullName>
    </recommendedName>
</protein>
<dbReference type="GO" id="GO:0043565">
    <property type="term" value="F:sequence-specific DNA binding"/>
    <property type="evidence" value="ECO:0007669"/>
    <property type="project" value="TreeGrafter"/>
</dbReference>
<reference evidence="7" key="1">
    <citation type="journal article" date="2020" name="Stud. Mycol.">
        <title>101 Dothideomycetes genomes: a test case for predicting lifestyles and emergence of pathogens.</title>
        <authorList>
            <person name="Haridas S."/>
            <person name="Albert R."/>
            <person name="Binder M."/>
            <person name="Bloem J."/>
            <person name="Labutti K."/>
            <person name="Salamov A."/>
            <person name="Andreopoulos B."/>
            <person name="Baker S."/>
            <person name="Barry K."/>
            <person name="Bills G."/>
            <person name="Bluhm B."/>
            <person name="Cannon C."/>
            <person name="Castanera R."/>
            <person name="Culley D."/>
            <person name="Daum C."/>
            <person name="Ezra D."/>
            <person name="Gonzalez J."/>
            <person name="Henrissat B."/>
            <person name="Kuo A."/>
            <person name="Liang C."/>
            <person name="Lipzen A."/>
            <person name="Lutzoni F."/>
            <person name="Magnuson J."/>
            <person name="Mondo S."/>
            <person name="Nolan M."/>
            <person name="Ohm R."/>
            <person name="Pangilinan J."/>
            <person name="Park H.-J."/>
            <person name="Ramirez L."/>
            <person name="Alfaro M."/>
            <person name="Sun H."/>
            <person name="Tritt A."/>
            <person name="Yoshinaga Y."/>
            <person name="Zwiers L.-H."/>
            <person name="Turgeon B."/>
            <person name="Goodwin S."/>
            <person name="Spatafora J."/>
            <person name="Crous P."/>
            <person name="Grigoriev I."/>
        </authorList>
    </citation>
    <scope>NUCLEOTIDE SEQUENCE</scope>
    <source>
        <strain evidence="7">CBS 113818</strain>
    </source>
</reference>
<dbReference type="GO" id="GO:0000981">
    <property type="term" value="F:DNA-binding transcription factor activity, RNA polymerase II-specific"/>
    <property type="evidence" value="ECO:0007669"/>
    <property type="project" value="TreeGrafter"/>
</dbReference>
<dbReference type="SUPFAM" id="SSF53098">
    <property type="entry name" value="Ribonuclease H-like"/>
    <property type="match status" value="1"/>
</dbReference>